<feature type="region of interest" description="Disordered" evidence="1">
    <location>
        <begin position="188"/>
        <end position="210"/>
    </location>
</feature>
<protein>
    <recommendedName>
        <fullName evidence="5">Cyanovirin-N domain-containing protein</fullName>
    </recommendedName>
</protein>
<evidence type="ECO:0000313" key="3">
    <source>
        <dbReference type="EMBL" id="KAE8154545.1"/>
    </source>
</evidence>
<keyword evidence="4" id="KW-1185">Reference proteome</keyword>
<evidence type="ECO:0000256" key="2">
    <source>
        <dbReference type="SAM" id="SignalP"/>
    </source>
</evidence>
<name>A0A5N6U7C1_ASPAV</name>
<sequence>MYRILVLFILAYLSLFVAAGNDQSVQVAPNGKHRYVKNKPVDWHHIDTTRARNDPTERQWSVNRECGKAALILKNIDGVRTAVFKARCGGKNRDTFDTSVKLNSCIGFNGQHLIPARDGMAFREGRCEQCVYHPASDPRGFAYDIQCTCRGNVETRYSIGRNIYFYKGRLTCDIPPQTGHWSSLMYEAEPDAKPREDTTDQRYYKPGGRH</sequence>
<dbReference type="EMBL" id="ML742028">
    <property type="protein sequence ID" value="KAE8154545.1"/>
    <property type="molecule type" value="Genomic_DNA"/>
</dbReference>
<evidence type="ECO:0000256" key="1">
    <source>
        <dbReference type="SAM" id="MobiDB-lite"/>
    </source>
</evidence>
<dbReference type="Gene3D" id="2.30.60.10">
    <property type="entry name" value="Cyanovirin-N"/>
    <property type="match status" value="1"/>
</dbReference>
<dbReference type="InterPro" id="IPR036673">
    <property type="entry name" value="Cyanovirin-N_sf"/>
</dbReference>
<accession>A0A5N6U7C1</accession>
<keyword evidence="2" id="KW-0732">Signal</keyword>
<evidence type="ECO:0008006" key="5">
    <source>
        <dbReference type="Google" id="ProtNLM"/>
    </source>
</evidence>
<feature type="chain" id="PRO_5024930774" description="Cyanovirin-N domain-containing protein" evidence="2">
    <location>
        <begin position="20"/>
        <end position="210"/>
    </location>
</feature>
<feature type="signal peptide" evidence="2">
    <location>
        <begin position="1"/>
        <end position="19"/>
    </location>
</feature>
<feature type="compositionally biased region" description="Basic and acidic residues" evidence="1">
    <location>
        <begin position="190"/>
        <end position="203"/>
    </location>
</feature>
<proteinExistence type="predicted"/>
<gene>
    <name evidence="3" type="ORF">BDV25DRAFT_135715</name>
</gene>
<evidence type="ECO:0000313" key="4">
    <source>
        <dbReference type="Proteomes" id="UP000325780"/>
    </source>
</evidence>
<dbReference type="AlphaFoldDB" id="A0A5N6U7C1"/>
<dbReference type="Proteomes" id="UP000325780">
    <property type="component" value="Unassembled WGS sequence"/>
</dbReference>
<dbReference type="SUPFAM" id="SSF51322">
    <property type="entry name" value="Cyanovirin-N"/>
    <property type="match status" value="1"/>
</dbReference>
<reference evidence="3 4" key="1">
    <citation type="submission" date="2019-04" db="EMBL/GenBank/DDBJ databases">
        <title>Friends and foes A comparative genomics study of 23 Aspergillus species from section Flavi.</title>
        <authorList>
            <consortium name="DOE Joint Genome Institute"/>
            <person name="Kjaerbolling I."/>
            <person name="Vesth T."/>
            <person name="Frisvad J.C."/>
            <person name="Nybo J.L."/>
            <person name="Theobald S."/>
            <person name="Kildgaard S."/>
            <person name="Isbrandt T."/>
            <person name="Kuo A."/>
            <person name="Sato A."/>
            <person name="Lyhne E.K."/>
            <person name="Kogle M.E."/>
            <person name="Wiebenga A."/>
            <person name="Kun R.S."/>
            <person name="Lubbers R.J."/>
            <person name="Makela M.R."/>
            <person name="Barry K."/>
            <person name="Chovatia M."/>
            <person name="Clum A."/>
            <person name="Daum C."/>
            <person name="Haridas S."/>
            <person name="He G."/>
            <person name="LaButti K."/>
            <person name="Lipzen A."/>
            <person name="Mondo S."/>
            <person name="Riley R."/>
            <person name="Salamov A."/>
            <person name="Simmons B.A."/>
            <person name="Magnuson J.K."/>
            <person name="Henrissat B."/>
            <person name="Mortensen U.H."/>
            <person name="Larsen T.O."/>
            <person name="Devries R.P."/>
            <person name="Grigoriev I.V."/>
            <person name="Machida M."/>
            <person name="Baker S.E."/>
            <person name="Andersen M.R."/>
        </authorList>
    </citation>
    <scope>NUCLEOTIDE SEQUENCE [LARGE SCALE GENOMIC DNA]</scope>
    <source>
        <strain evidence="3 4">IBT 18842</strain>
    </source>
</reference>
<organism evidence="3 4">
    <name type="scientific">Aspergillus avenaceus</name>
    <dbReference type="NCBI Taxonomy" id="36643"/>
    <lineage>
        <taxon>Eukaryota</taxon>
        <taxon>Fungi</taxon>
        <taxon>Dikarya</taxon>
        <taxon>Ascomycota</taxon>
        <taxon>Pezizomycotina</taxon>
        <taxon>Eurotiomycetes</taxon>
        <taxon>Eurotiomycetidae</taxon>
        <taxon>Eurotiales</taxon>
        <taxon>Aspergillaceae</taxon>
        <taxon>Aspergillus</taxon>
        <taxon>Aspergillus subgen. Circumdati</taxon>
    </lineage>
</organism>